<dbReference type="Proteomes" id="UP000006727">
    <property type="component" value="Chromosome 26"/>
</dbReference>
<keyword evidence="3" id="KW-1185">Reference proteome</keyword>
<dbReference type="PaxDb" id="3218-PP1S306_51V6.1"/>
<dbReference type="InParanoid" id="A0A2K1IBM2"/>
<reference evidence="1 3" key="1">
    <citation type="journal article" date="2008" name="Science">
        <title>The Physcomitrella genome reveals evolutionary insights into the conquest of land by plants.</title>
        <authorList>
            <person name="Rensing S."/>
            <person name="Lang D."/>
            <person name="Zimmer A."/>
            <person name="Terry A."/>
            <person name="Salamov A."/>
            <person name="Shapiro H."/>
            <person name="Nishiyama T."/>
            <person name="Perroud P.-F."/>
            <person name="Lindquist E."/>
            <person name="Kamisugi Y."/>
            <person name="Tanahashi T."/>
            <person name="Sakakibara K."/>
            <person name="Fujita T."/>
            <person name="Oishi K."/>
            <person name="Shin-I T."/>
            <person name="Kuroki Y."/>
            <person name="Toyoda A."/>
            <person name="Suzuki Y."/>
            <person name="Hashimoto A."/>
            <person name="Yamaguchi K."/>
            <person name="Sugano A."/>
            <person name="Kohara Y."/>
            <person name="Fujiyama A."/>
            <person name="Anterola A."/>
            <person name="Aoki S."/>
            <person name="Ashton N."/>
            <person name="Barbazuk W.B."/>
            <person name="Barker E."/>
            <person name="Bennetzen J."/>
            <person name="Bezanilla M."/>
            <person name="Blankenship R."/>
            <person name="Cho S.H."/>
            <person name="Dutcher S."/>
            <person name="Estelle M."/>
            <person name="Fawcett J.A."/>
            <person name="Gundlach H."/>
            <person name="Hanada K."/>
            <person name="Heyl A."/>
            <person name="Hicks K.A."/>
            <person name="Hugh J."/>
            <person name="Lohr M."/>
            <person name="Mayer K."/>
            <person name="Melkozernov A."/>
            <person name="Murata T."/>
            <person name="Nelson D."/>
            <person name="Pils B."/>
            <person name="Prigge M."/>
            <person name="Reiss B."/>
            <person name="Renner T."/>
            <person name="Rombauts S."/>
            <person name="Rushton P."/>
            <person name="Sanderfoot A."/>
            <person name="Schween G."/>
            <person name="Shiu S.-H."/>
            <person name="Stueber K."/>
            <person name="Theodoulou F.L."/>
            <person name="Tu H."/>
            <person name="Van de Peer Y."/>
            <person name="Verrier P.J."/>
            <person name="Waters E."/>
            <person name="Wood A."/>
            <person name="Yang L."/>
            <person name="Cove D."/>
            <person name="Cuming A."/>
            <person name="Hasebe M."/>
            <person name="Lucas S."/>
            <person name="Mishler D.B."/>
            <person name="Reski R."/>
            <person name="Grigoriev I."/>
            <person name="Quatrano R.S."/>
            <person name="Boore J.L."/>
        </authorList>
    </citation>
    <scope>NUCLEOTIDE SEQUENCE [LARGE SCALE GENOMIC DNA]</scope>
    <source>
        <strain evidence="2 3">cv. Gransden 2004</strain>
    </source>
</reference>
<evidence type="ECO:0000313" key="3">
    <source>
        <dbReference type="Proteomes" id="UP000006727"/>
    </source>
</evidence>
<evidence type="ECO:0000313" key="1">
    <source>
        <dbReference type="EMBL" id="PNR26690.1"/>
    </source>
</evidence>
<dbReference type="AlphaFoldDB" id="A0A2K1IBM2"/>
<sequence length="85" mass="9538">MPCIVPFVPWLARANLRPRFAQSSIDRHHSRIRMGFVLKGASRRSGGNQRILWKVNATSRSTAASRADLLGGDWIAAIERAQLRL</sequence>
<accession>A0A2K1IBM2</accession>
<proteinExistence type="predicted"/>
<dbReference type="Gramene" id="Pp3c26_3259V3.1">
    <property type="protein sequence ID" value="PAC:32917969.CDS.1"/>
    <property type="gene ID" value="Pp3c26_3259"/>
</dbReference>
<reference evidence="1 3" key="2">
    <citation type="journal article" date="2018" name="Plant J.">
        <title>The Physcomitrella patens chromosome-scale assembly reveals moss genome structure and evolution.</title>
        <authorList>
            <person name="Lang D."/>
            <person name="Ullrich K.K."/>
            <person name="Murat F."/>
            <person name="Fuchs J."/>
            <person name="Jenkins J."/>
            <person name="Haas F.B."/>
            <person name="Piednoel M."/>
            <person name="Gundlach H."/>
            <person name="Van Bel M."/>
            <person name="Meyberg R."/>
            <person name="Vives C."/>
            <person name="Morata J."/>
            <person name="Symeonidi A."/>
            <person name="Hiss M."/>
            <person name="Muchero W."/>
            <person name="Kamisugi Y."/>
            <person name="Saleh O."/>
            <person name="Blanc G."/>
            <person name="Decker E.L."/>
            <person name="van Gessel N."/>
            <person name="Grimwood J."/>
            <person name="Hayes R.D."/>
            <person name="Graham S.W."/>
            <person name="Gunter L.E."/>
            <person name="McDaniel S.F."/>
            <person name="Hoernstein S.N.W."/>
            <person name="Larsson A."/>
            <person name="Li F.W."/>
            <person name="Perroud P.F."/>
            <person name="Phillips J."/>
            <person name="Ranjan P."/>
            <person name="Rokshar D.S."/>
            <person name="Rothfels C.J."/>
            <person name="Schneider L."/>
            <person name="Shu S."/>
            <person name="Stevenson D.W."/>
            <person name="Thummler F."/>
            <person name="Tillich M."/>
            <person name="Villarreal Aguilar J.C."/>
            <person name="Widiez T."/>
            <person name="Wong G.K."/>
            <person name="Wymore A."/>
            <person name="Zhang Y."/>
            <person name="Zimmer A.D."/>
            <person name="Quatrano R.S."/>
            <person name="Mayer K.F.X."/>
            <person name="Goodstein D."/>
            <person name="Casacuberta J.M."/>
            <person name="Vandepoele K."/>
            <person name="Reski R."/>
            <person name="Cuming A.C."/>
            <person name="Tuskan G.A."/>
            <person name="Maumus F."/>
            <person name="Salse J."/>
            <person name="Schmutz J."/>
            <person name="Rensing S.A."/>
        </authorList>
    </citation>
    <scope>NUCLEOTIDE SEQUENCE [LARGE SCALE GENOMIC DNA]</scope>
    <source>
        <strain evidence="2 3">cv. Gransden 2004</strain>
    </source>
</reference>
<reference evidence="2" key="3">
    <citation type="submission" date="2020-12" db="UniProtKB">
        <authorList>
            <consortium name="EnsemblPlants"/>
        </authorList>
    </citation>
    <scope>IDENTIFICATION</scope>
</reference>
<organism evidence="1">
    <name type="scientific">Physcomitrium patens</name>
    <name type="common">Spreading-leaved earth moss</name>
    <name type="synonym">Physcomitrella patens</name>
    <dbReference type="NCBI Taxonomy" id="3218"/>
    <lineage>
        <taxon>Eukaryota</taxon>
        <taxon>Viridiplantae</taxon>
        <taxon>Streptophyta</taxon>
        <taxon>Embryophyta</taxon>
        <taxon>Bryophyta</taxon>
        <taxon>Bryophytina</taxon>
        <taxon>Bryopsida</taxon>
        <taxon>Funariidae</taxon>
        <taxon>Funariales</taxon>
        <taxon>Funariaceae</taxon>
        <taxon>Physcomitrium</taxon>
    </lineage>
</organism>
<protein>
    <submittedName>
        <fullName evidence="1 2">Uncharacterized protein</fullName>
    </submittedName>
</protein>
<name>A0A2K1IBM2_PHYPA</name>
<dbReference type="EnsemblPlants" id="Pp3c26_3259V3.1">
    <property type="protein sequence ID" value="PAC:32917969.CDS.1"/>
    <property type="gene ID" value="Pp3c26_3259"/>
</dbReference>
<dbReference type="EMBL" id="ABEU02000026">
    <property type="protein sequence ID" value="PNR26690.1"/>
    <property type="molecule type" value="Genomic_DNA"/>
</dbReference>
<gene>
    <name evidence="1" type="ORF">PHYPA_030171</name>
</gene>
<evidence type="ECO:0000313" key="2">
    <source>
        <dbReference type="EnsemblPlants" id="PAC:32917969.CDS.1"/>
    </source>
</evidence>